<evidence type="ECO:0000256" key="3">
    <source>
        <dbReference type="ARBA" id="ARBA00022801"/>
    </source>
</evidence>
<sequence>LSLSLSLVSPCSLVLLGKVDLILWERSNKKALNLLHTCPLAKMRPRTRNQWDHHYRNLFSGNVKKTPNDYGKKSGEEKNIADNSKAGSTVKRGRGRPRKFDNVNIIKSDYDSVEVDRVTVKRCSGKMSPIDLTETTSEEGFSDEDYSTSSSESDSDESACEIAKIIINGKVEKVNIEEESDGRGSPSPIRPFNLNTKSQNFVPHINDNQELIDGRVNRIRKGGKIECGVEQESDLEIVDDDGEKFSGINKSARHNKPLAGLPRDHPSHLSSYGCVLKDRRDGGNSDSSCAKRHKPGSDESFKNKPLGDAGGGHLEEAVERNPQFTLSKKKNSRATNQDLIEILVDSINSANEYDQSYGKKNEFTGPGLPLRFRFEDEVEPPRDKPEWEKEIDSLFCALDIGLIESEMDRASSRVIENVDNLTEIDKSRAGCCARGQHVPILDEQIGIICKYCLTTMLEIKHVLPPFYTRPSGRQKWKDPDDPARYSADEIHLHGSGFNKAPRGPISRSRGTVWDLIPGVDNEMYPHQREGFEFMWNNIAGGIIIEKMKQPLSGGRGCIISHAPGTGKTRLAIVFLQSFLKLYPSCKPVIIAPKGMLLTWESEFLKWKVDIPFHNINRKELSENEQAFAAHVLVRAGKGSGPMSIDCIRLTKLASWVSQTSILGISYQVFTKLARGNGGGVSGQIQKMLLEYPGLLVLDEGHTPRNDNSQIWKALSKVSTERRIILSGTPFQNNLAELYNTLCIVNPRSANGRKRRRLVEKKKWVEFAEGSIGLKKVRDMLGPFVHVHEGTILEESLPGLRDTVVFLRPTEEQRVLLEDSERIKNVFTKIHQVSLVSVHPSGSGVKTTFVMKLIQLADALGERVLVFSQYIQPLMVLKKQIESRFSWQEEREILYMDGQLDEKQRQSSISSFNDERSGAKVLLASERACSEGINLVGASRVVLLDTVWNPSVEKQAVSRAYRLGQKRIVHVYRLFTSGTEVIQYAHQIQKDRISQLLFSSTDRGGNLGPGPGPNEDRILQAMQRQEGFAHIFDKVIYQPKESDLINIFGPELGGVCSV</sequence>
<dbReference type="SMART" id="SM00490">
    <property type="entry name" value="HELICc"/>
    <property type="match status" value="1"/>
</dbReference>
<feature type="compositionally biased region" description="Acidic residues" evidence="7">
    <location>
        <begin position="136"/>
        <end position="146"/>
    </location>
</feature>
<dbReference type="GO" id="GO:0005524">
    <property type="term" value="F:ATP binding"/>
    <property type="evidence" value="ECO:0007669"/>
    <property type="project" value="UniProtKB-KW"/>
</dbReference>
<dbReference type="CDD" id="cd18793">
    <property type="entry name" value="SF2_C_SNF"/>
    <property type="match status" value="1"/>
</dbReference>
<dbReference type="OrthoDB" id="2020972at2759"/>
<dbReference type="SUPFAM" id="SSF52540">
    <property type="entry name" value="P-loop containing nucleoside triphosphate hydrolases"/>
    <property type="match status" value="2"/>
</dbReference>
<dbReference type="Gene3D" id="3.40.50.300">
    <property type="entry name" value="P-loop containing nucleotide triphosphate hydrolases"/>
    <property type="match status" value="1"/>
</dbReference>
<dbReference type="InterPro" id="IPR038718">
    <property type="entry name" value="SNF2-like_sf"/>
</dbReference>
<dbReference type="Pfam" id="PF00271">
    <property type="entry name" value="Helicase_C"/>
    <property type="match status" value="1"/>
</dbReference>
<dbReference type="PANTHER" id="PTHR45821">
    <property type="entry name" value="SNF2 DOMAIN-CONTAINING PROTEIN CLASSY 2-RELATED"/>
    <property type="match status" value="1"/>
</dbReference>
<evidence type="ECO:0000259" key="9">
    <source>
        <dbReference type="PROSITE" id="PS51194"/>
    </source>
</evidence>
<organism evidence="10 11">
    <name type="scientific">Striga asiatica</name>
    <name type="common">Asiatic witchweed</name>
    <name type="synonym">Buchnera asiatica</name>
    <dbReference type="NCBI Taxonomy" id="4170"/>
    <lineage>
        <taxon>Eukaryota</taxon>
        <taxon>Viridiplantae</taxon>
        <taxon>Streptophyta</taxon>
        <taxon>Embryophyta</taxon>
        <taxon>Tracheophyta</taxon>
        <taxon>Spermatophyta</taxon>
        <taxon>Magnoliopsida</taxon>
        <taxon>eudicotyledons</taxon>
        <taxon>Gunneridae</taxon>
        <taxon>Pentapetalae</taxon>
        <taxon>asterids</taxon>
        <taxon>lamiids</taxon>
        <taxon>Lamiales</taxon>
        <taxon>Orobanchaceae</taxon>
        <taxon>Buchnereae</taxon>
        <taxon>Striga</taxon>
    </lineage>
</organism>
<keyword evidence="5" id="KW-0067">ATP-binding</keyword>
<keyword evidence="6" id="KW-0539">Nucleus</keyword>
<dbReference type="GO" id="GO:0005634">
    <property type="term" value="C:nucleus"/>
    <property type="evidence" value="ECO:0007669"/>
    <property type="project" value="UniProtKB-SubCell"/>
</dbReference>
<comment type="subcellular location">
    <subcellularLocation>
        <location evidence="1">Nucleus</location>
    </subcellularLocation>
</comment>
<dbReference type="SMART" id="SM00487">
    <property type="entry name" value="DEXDc"/>
    <property type="match status" value="1"/>
</dbReference>
<dbReference type="AlphaFoldDB" id="A0A5A7PMV9"/>
<feature type="region of interest" description="Disordered" evidence="7">
    <location>
        <begin position="129"/>
        <end position="158"/>
    </location>
</feature>
<evidence type="ECO:0000256" key="5">
    <source>
        <dbReference type="ARBA" id="ARBA00022840"/>
    </source>
</evidence>
<feature type="region of interest" description="Disordered" evidence="7">
    <location>
        <begin position="248"/>
        <end position="313"/>
    </location>
</feature>
<protein>
    <submittedName>
        <fullName evidence="10">Chromatin remodeling 31</fullName>
    </submittedName>
</protein>
<evidence type="ECO:0000256" key="6">
    <source>
        <dbReference type="ARBA" id="ARBA00023242"/>
    </source>
</evidence>
<dbReference type="PROSITE" id="PS51192">
    <property type="entry name" value="HELICASE_ATP_BIND_1"/>
    <property type="match status" value="1"/>
</dbReference>
<dbReference type="GO" id="GO:0006355">
    <property type="term" value="P:regulation of DNA-templated transcription"/>
    <property type="evidence" value="ECO:0007669"/>
    <property type="project" value="InterPro"/>
</dbReference>
<dbReference type="PROSITE" id="PS00354">
    <property type="entry name" value="HMGI_Y"/>
    <property type="match status" value="1"/>
</dbReference>
<keyword evidence="4" id="KW-0347">Helicase</keyword>
<dbReference type="Pfam" id="PF00176">
    <property type="entry name" value="SNF2-rel_dom"/>
    <property type="match status" value="1"/>
</dbReference>
<dbReference type="InterPro" id="IPR044567">
    <property type="entry name" value="CLSY/DRD1"/>
</dbReference>
<evidence type="ECO:0000256" key="1">
    <source>
        <dbReference type="ARBA" id="ARBA00004123"/>
    </source>
</evidence>
<dbReference type="Proteomes" id="UP000325081">
    <property type="component" value="Unassembled WGS sequence"/>
</dbReference>
<name>A0A5A7PMV9_STRAF</name>
<dbReference type="InterPro" id="IPR027417">
    <property type="entry name" value="P-loop_NTPase"/>
</dbReference>
<dbReference type="GO" id="GO:0016787">
    <property type="term" value="F:hydrolase activity"/>
    <property type="evidence" value="ECO:0007669"/>
    <property type="project" value="UniProtKB-KW"/>
</dbReference>
<dbReference type="InterPro" id="IPR000330">
    <property type="entry name" value="SNF2_N"/>
</dbReference>
<keyword evidence="2" id="KW-0547">Nucleotide-binding</keyword>
<evidence type="ECO:0000313" key="10">
    <source>
        <dbReference type="EMBL" id="GER34233.1"/>
    </source>
</evidence>
<evidence type="ECO:0000259" key="8">
    <source>
        <dbReference type="PROSITE" id="PS51192"/>
    </source>
</evidence>
<dbReference type="InterPro" id="IPR049730">
    <property type="entry name" value="SNF2/RAD54-like_C"/>
</dbReference>
<feature type="domain" description="Helicase C-terminal" evidence="9">
    <location>
        <begin position="851"/>
        <end position="1007"/>
    </location>
</feature>
<dbReference type="InterPro" id="IPR000637">
    <property type="entry name" value="HMGI/Y_DNA-bd_CS"/>
</dbReference>
<keyword evidence="3" id="KW-0378">Hydrolase</keyword>
<comment type="caution">
    <text evidence="10">The sequence shown here is derived from an EMBL/GenBank/DDBJ whole genome shotgun (WGS) entry which is preliminary data.</text>
</comment>
<dbReference type="GO" id="GO:0080188">
    <property type="term" value="P:gene silencing by siRNA-directed DNA methylation"/>
    <property type="evidence" value="ECO:0007669"/>
    <property type="project" value="InterPro"/>
</dbReference>
<feature type="region of interest" description="Disordered" evidence="7">
    <location>
        <begin position="177"/>
        <end position="196"/>
    </location>
</feature>
<gene>
    <name evidence="10" type="ORF">STAS_10438</name>
</gene>
<accession>A0A5A7PMV9</accession>
<reference evidence="11" key="1">
    <citation type="journal article" date="2019" name="Curr. Biol.">
        <title>Genome Sequence of Striga asiatica Provides Insight into the Evolution of Plant Parasitism.</title>
        <authorList>
            <person name="Yoshida S."/>
            <person name="Kim S."/>
            <person name="Wafula E.K."/>
            <person name="Tanskanen J."/>
            <person name="Kim Y.M."/>
            <person name="Honaas L."/>
            <person name="Yang Z."/>
            <person name="Spallek T."/>
            <person name="Conn C.E."/>
            <person name="Ichihashi Y."/>
            <person name="Cheong K."/>
            <person name="Cui S."/>
            <person name="Der J.P."/>
            <person name="Gundlach H."/>
            <person name="Jiao Y."/>
            <person name="Hori C."/>
            <person name="Ishida J.K."/>
            <person name="Kasahara H."/>
            <person name="Kiba T."/>
            <person name="Kim M.S."/>
            <person name="Koo N."/>
            <person name="Laohavisit A."/>
            <person name="Lee Y.H."/>
            <person name="Lumba S."/>
            <person name="McCourt P."/>
            <person name="Mortimer J.C."/>
            <person name="Mutuku J.M."/>
            <person name="Nomura T."/>
            <person name="Sasaki-Sekimoto Y."/>
            <person name="Seto Y."/>
            <person name="Wang Y."/>
            <person name="Wakatake T."/>
            <person name="Sakakibara H."/>
            <person name="Demura T."/>
            <person name="Yamaguchi S."/>
            <person name="Yoneyama K."/>
            <person name="Manabe R.I."/>
            <person name="Nelson D.C."/>
            <person name="Schulman A.H."/>
            <person name="Timko M.P."/>
            <person name="dePamphilis C.W."/>
            <person name="Choi D."/>
            <person name="Shirasu K."/>
        </authorList>
    </citation>
    <scope>NUCLEOTIDE SEQUENCE [LARGE SCALE GENOMIC DNA]</scope>
    <source>
        <strain evidence="11">cv. UVA1</strain>
    </source>
</reference>
<dbReference type="EMBL" id="BKCP01004850">
    <property type="protein sequence ID" value="GER34233.1"/>
    <property type="molecule type" value="Genomic_DNA"/>
</dbReference>
<evidence type="ECO:0000256" key="4">
    <source>
        <dbReference type="ARBA" id="ARBA00022806"/>
    </source>
</evidence>
<feature type="domain" description="Helicase ATP-binding" evidence="8">
    <location>
        <begin position="548"/>
        <end position="747"/>
    </location>
</feature>
<proteinExistence type="predicted"/>
<dbReference type="GO" id="GO:0004386">
    <property type="term" value="F:helicase activity"/>
    <property type="evidence" value="ECO:0007669"/>
    <property type="project" value="UniProtKB-KW"/>
</dbReference>
<evidence type="ECO:0000256" key="7">
    <source>
        <dbReference type="SAM" id="MobiDB-lite"/>
    </source>
</evidence>
<evidence type="ECO:0000313" key="11">
    <source>
        <dbReference type="Proteomes" id="UP000325081"/>
    </source>
</evidence>
<feature type="region of interest" description="Disordered" evidence="7">
    <location>
        <begin position="63"/>
        <end position="97"/>
    </location>
</feature>
<feature type="non-terminal residue" evidence="10">
    <location>
        <position position="1"/>
    </location>
</feature>
<feature type="compositionally biased region" description="Basic and acidic residues" evidence="7">
    <location>
        <begin position="66"/>
        <end position="80"/>
    </location>
</feature>
<keyword evidence="11" id="KW-1185">Reference proteome</keyword>
<dbReference type="InterPro" id="IPR001650">
    <property type="entry name" value="Helicase_C-like"/>
</dbReference>
<dbReference type="PANTHER" id="PTHR45821:SF5">
    <property type="entry name" value="SNF2 DOMAIN-CONTAINING PROTEIN CLASSY 4"/>
    <property type="match status" value="1"/>
</dbReference>
<dbReference type="Gene3D" id="3.40.50.10810">
    <property type="entry name" value="Tandem AAA-ATPase domain"/>
    <property type="match status" value="1"/>
</dbReference>
<dbReference type="PROSITE" id="PS51194">
    <property type="entry name" value="HELICASE_CTER"/>
    <property type="match status" value="1"/>
</dbReference>
<evidence type="ECO:0000256" key="2">
    <source>
        <dbReference type="ARBA" id="ARBA00022741"/>
    </source>
</evidence>
<dbReference type="InterPro" id="IPR014001">
    <property type="entry name" value="Helicase_ATP-bd"/>
</dbReference>